<reference evidence="2 3" key="1">
    <citation type="submission" date="2024-06" db="EMBL/GenBank/DDBJ databases">
        <authorList>
            <person name="Pan Q."/>
            <person name="Wen M."/>
            <person name="Jouanno E."/>
            <person name="Zahm M."/>
            <person name="Klopp C."/>
            <person name="Cabau C."/>
            <person name="Louis A."/>
            <person name="Berthelot C."/>
            <person name="Parey E."/>
            <person name="Roest Crollius H."/>
            <person name="Montfort J."/>
            <person name="Robinson-Rechavi M."/>
            <person name="Bouchez O."/>
            <person name="Lampietro C."/>
            <person name="Lopez Roques C."/>
            <person name="Donnadieu C."/>
            <person name="Postlethwait J."/>
            <person name="Bobe J."/>
            <person name="Verreycken H."/>
            <person name="Guiguen Y."/>
        </authorList>
    </citation>
    <scope>NUCLEOTIDE SEQUENCE [LARGE SCALE GENOMIC DNA]</scope>
    <source>
        <strain evidence="2">Up_M1</strain>
        <tissue evidence="2">Testis</tissue>
    </source>
</reference>
<organism evidence="2 3">
    <name type="scientific">Umbra pygmaea</name>
    <name type="common">Eastern mudminnow</name>
    <dbReference type="NCBI Taxonomy" id="75934"/>
    <lineage>
        <taxon>Eukaryota</taxon>
        <taxon>Metazoa</taxon>
        <taxon>Chordata</taxon>
        <taxon>Craniata</taxon>
        <taxon>Vertebrata</taxon>
        <taxon>Euteleostomi</taxon>
        <taxon>Actinopterygii</taxon>
        <taxon>Neopterygii</taxon>
        <taxon>Teleostei</taxon>
        <taxon>Protacanthopterygii</taxon>
        <taxon>Esociformes</taxon>
        <taxon>Umbridae</taxon>
        <taxon>Umbra</taxon>
    </lineage>
</organism>
<sequence length="89" mass="9846">MRETERRASDLCQSLSEQEQRTWVEDAGGEDLISWGTDGEDEDEAEESDESASEEEEDKAGEGDTDCKSLDAESGSYSPTVLQPRRLGQ</sequence>
<evidence type="ECO:0000256" key="1">
    <source>
        <dbReference type="SAM" id="MobiDB-lite"/>
    </source>
</evidence>
<feature type="compositionally biased region" description="Acidic residues" evidence="1">
    <location>
        <begin position="38"/>
        <end position="59"/>
    </location>
</feature>
<accession>A0ABD0XH60</accession>
<dbReference type="EMBL" id="JAGEUA010000003">
    <property type="protein sequence ID" value="KAL0993175.1"/>
    <property type="molecule type" value="Genomic_DNA"/>
</dbReference>
<proteinExistence type="predicted"/>
<evidence type="ECO:0000313" key="3">
    <source>
        <dbReference type="Proteomes" id="UP001557470"/>
    </source>
</evidence>
<dbReference type="AlphaFoldDB" id="A0ABD0XH60"/>
<evidence type="ECO:0000313" key="2">
    <source>
        <dbReference type="EMBL" id="KAL0993175.1"/>
    </source>
</evidence>
<keyword evidence="3" id="KW-1185">Reference proteome</keyword>
<feature type="compositionally biased region" description="Basic and acidic residues" evidence="1">
    <location>
        <begin position="60"/>
        <end position="71"/>
    </location>
</feature>
<gene>
    <name evidence="2" type="ORF">UPYG_G00104280</name>
</gene>
<feature type="region of interest" description="Disordered" evidence="1">
    <location>
        <begin position="1"/>
        <end position="89"/>
    </location>
</feature>
<comment type="caution">
    <text evidence="2">The sequence shown here is derived from an EMBL/GenBank/DDBJ whole genome shotgun (WGS) entry which is preliminary data.</text>
</comment>
<name>A0ABD0XH60_UMBPY</name>
<protein>
    <submittedName>
        <fullName evidence="2">Uncharacterized protein</fullName>
    </submittedName>
</protein>
<dbReference type="Proteomes" id="UP001557470">
    <property type="component" value="Unassembled WGS sequence"/>
</dbReference>